<comment type="caution">
    <text evidence="1">The sequence shown here is derived from an EMBL/GenBank/DDBJ whole genome shotgun (WGS) entry which is preliminary data.</text>
</comment>
<evidence type="ECO:0000313" key="1">
    <source>
        <dbReference type="EMBL" id="KAI4470092.1"/>
    </source>
</evidence>
<organism evidence="1 2">
    <name type="scientific">Holotrichia oblita</name>
    <name type="common">Chafer beetle</name>
    <dbReference type="NCBI Taxonomy" id="644536"/>
    <lineage>
        <taxon>Eukaryota</taxon>
        <taxon>Metazoa</taxon>
        <taxon>Ecdysozoa</taxon>
        <taxon>Arthropoda</taxon>
        <taxon>Hexapoda</taxon>
        <taxon>Insecta</taxon>
        <taxon>Pterygota</taxon>
        <taxon>Neoptera</taxon>
        <taxon>Endopterygota</taxon>
        <taxon>Coleoptera</taxon>
        <taxon>Polyphaga</taxon>
        <taxon>Scarabaeiformia</taxon>
        <taxon>Scarabaeidae</taxon>
        <taxon>Melolonthinae</taxon>
        <taxon>Holotrichia</taxon>
    </lineage>
</organism>
<reference evidence="1" key="1">
    <citation type="submission" date="2022-04" db="EMBL/GenBank/DDBJ databases">
        <title>Chromosome-scale genome assembly of Holotrichia oblita Faldermann.</title>
        <authorList>
            <person name="Rongchong L."/>
        </authorList>
    </citation>
    <scope>NUCLEOTIDE SEQUENCE</scope>
    <source>
        <strain evidence="1">81SQS9</strain>
    </source>
</reference>
<evidence type="ECO:0000313" key="2">
    <source>
        <dbReference type="Proteomes" id="UP001056778"/>
    </source>
</evidence>
<keyword evidence="2" id="KW-1185">Reference proteome</keyword>
<protein>
    <submittedName>
        <fullName evidence="1">Zinc finger and scan domain-containing</fullName>
    </submittedName>
</protein>
<sequence>MPRCYMVKKQSNKYQAVTRDCWDKSSASTSAPESPTEGCVAPSYYTPLTNRPSCTQEFQNSNFNSKAPQPPTTPAVLTNDQEHGLPRPDFYRTRSAEETEAAHDLLSLSQSLPPLPAPGVVIKHENVPNGESPSSPTYIYRPLSPEPAPPPSYRTASPLPVSIPCYQPPILYLVQVPANAPTPPTSECSSDAENQILSTANTVAIRNQSTTHIPIISTTNHIISTIHHEAEDILILPLSPEPEVNNHEPEPQPQTHSVIVSPHQHHPIIVREQSVIKSTHQVAAEKKTKTNRNKIASNKISNNYQKFVDNPVYVEEVSSEDVEIKMEKAEKPAKTKFYTVVDEEPIHDPLADVETRPPEQPTDSSQKPSNRYTCCLCGKQYATSSNLSRHKQTHRSLDSQSAKKCMTCGKAYVSMPALAMHVLTHKLAHSCGVCGKQFSRPWLLQGHLRSHTGEKPYGCAHCGKAFADRSNLRAHMQTHSADKNFRCQNCKKTFALKSYLNKHQESACQNWDNNGGKVDDVPEDDESDELVIDLDK</sequence>
<accession>A0ACB9TT79</accession>
<dbReference type="EMBL" id="CM043015">
    <property type="protein sequence ID" value="KAI4470092.1"/>
    <property type="molecule type" value="Genomic_DNA"/>
</dbReference>
<gene>
    <name evidence="1" type="ORF">MML48_1g05215</name>
</gene>
<dbReference type="Proteomes" id="UP001056778">
    <property type="component" value="Chromosome 1"/>
</dbReference>
<proteinExistence type="predicted"/>
<name>A0ACB9TT79_HOLOL</name>